<organism evidence="1 2">
    <name type="scientific">Trichinella murrelli</name>
    <dbReference type="NCBI Taxonomy" id="144512"/>
    <lineage>
        <taxon>Eukaryota</taxon>
        <taxon>Metazoa</taxon>
        <taxon>Ecdysozoa</taxon>
        <taxon>Nematoda</taxon>
        <taxon>Enoplea</taxon>
        <taxon>Dorylaimia</taxon>
        <taxon>Trichinellida</taxon>
        <taxon>Trichinellidae</taxon>
        <taxon>Trichinella</taxon>
    </lineage>
</organism>
<dbReference type="EMBL" id="JYDJ01004078">
    <property type="protein sequence ID" value="KRX28761.1"/>
    <property type="molecule type" value="Genomic_DNA"/>
</dbReference>
<reference evidence="1 2" key="1">
    <citation type="submission" date="2015-01" db="EMBL/GenBank/DDBJ databases">
        <title>Evolution of Trichinella species and genotypes.</title>
        <authorList>
            <person name="Korhonen P.K."/>
            <person name="Edoardo P."/>
            <person name="Giuseppe L.R."/>
            <person name="Gasser R.B."/>
        </authorList>
    </citation>
    <scope>NUCLEOTIDE SEQUENCE [LARGE SCALE GENOMIC DNA]</scope>
    <source>
        <strain evidence="1">ISS417</strain>
    </source>
</reference>
<evidence type="ECO:0000313" key="1">
    <source>
        <dbReference type="EMBL" id="KRX28761.1"/>
    </source>
</evidence>
<feature type="non-terminal residue" evidence="1">
    <location>
        <position position="41"/>
    </location>
</feature>
<dbReference type="Proteomes" id="UP000055048">
    <property type="component" value="Unassembled WGS sequence"/>
</dbReference>
<dbReference type="AlphaFoldDB" id="A0A0V0SQ17"/>
<name>A0A0V0SQ17_9BILA</name>
<comment type="caution">
    <text evidence="1">The sequence shown here is derived from an EMBL/GenBank/DDBJ whole genome shotgun (WGS) entry which is preliminary data.</text>
</comment>
<accession>A0A0V0SQ17</accession>
<keyword evidence="2" id="KW-1185">Reference proteome</keyword>
<sequence length="41" mass="4777">LHRNVIITLLKVLKVNSCSLRTLFQNNRNSSKYLSGYHQCN</sequence>
<gene>
    <name evidence="1" type="ORF">T05_2952</name>
</gene>
<evidence type="ECO:0000313" key="2">
    <source>
        <dbReference type="Proteomes" id="UP000055048"/>
    </source>
</evidence>
<protein>
    <submittedName>
        <fullName evidence="1">Uncharacterized protein</fullName>
    </submittedName>
</protein>
<feature type="non-terminal residue" evidence="1">
    <location>
        <position position="1"/>
    </location>
</feature>
<proteinExistence type="predicted"/>